<evidence type="ECO:0000313" key="6">
    <source>
        <dbReference type="EMBL" id="MBH8577072.1"/>
    </source>
</evidence>
<dbReference type="AlphaFoldDB" id="A0A8J7LGI1"/>
<evidence type="ECO:0000256" key="2">
    <source>
        <dbReference type="ARBA" id="ARBA00022741"/>
    </source>
</evidence>
<keyword evidence="7" id="KW-1185">Reference proteome</keyword>
<evidence type="ECO:0000259" key="5">
    <source>
        <dbReference type="SMART" id="SM00382"/>
    </source>
</evidence>
<dbReference type="InterPro" id="IPR003593">
    <property type="entry name" value="AAA+_ATPase"/>
</dbReference>
<dbReference type="InterPro" id="IPR003959">
    <property type="entry name" value="ATPase_AAA_core"/>
</dbReference>
<sequence>MPMGWNRIQENGTKEAREKNHTSPNSESEKDKNIKPDNNDITRTEVFIPQTPQRNLDDVILPKITRERIEAALNRIRYHDKLYNEWNLKKIDPSGCRVALNFFGQPGTGKTSCAEAIAKLLNKQIITVNYAEIESKYVGETPKNITAAFKQAKETDSILFFDEADSILGKRLTSVTQSADHGVNVSRSVMLLQLDSFDGIVIFATNLPENFDGAFVRRILAHIEFELPDEDCLFQLWQYLLPNEIPRADDVTFDWLTSQSIGLAGGDILNVVKLAASKAVARTADKCKVSQQDLLEAIYQVRNGKEQVGSTLSKNKIAAVKETTLTRDELTPEIKERYDAAVAQDSNC</sequence>
<dbReference type="GO" id="GO:0005524">
    <property type="term" value="F:ATP binding"/>
    <property type="evidence" value="ECO:0007669"/>
    <property type="project" value="UniProtKB-KW"/>
</dbReference>
<evidence type="ECO:0000313" key="7">
    <source>
        <dbReference type="Proteomes" id="UP000662314"/>
    </source>
</evidence>
<reference evidence="6 7" key="1">
    <citation type="journal article" date="2021" name="Int. J. Syst. Evol. Microbiol.">
        <title>Amazonocrinis nigriterrae gen. nov., sp. nov., Atlanticothrix silvestris gen. nov., sp. nov. and Dendronalium phyllosphericum gen. nov., sp. nov., nostocacean cyanobacteria from Brazilian environments.</title>
        <authorList>
            <person name="Alvarenga D.O."/>
            <person name="Andreote A.P.D."/>
            <person name="Branco L.H.Z."/>
            <person name="Delbaje E."/>
            <person name="Cruz R.B."/>
            <person name="Varani A.M."/>
            <person name="Fiore M.F."/>
        </authorList>
    </citation>
    <scope>NUCLEOTIDE SEQUENCE [LARGE SCALE GENOMIC DNA]</scope>
    <source>
        <strain evidence="6 7">CENA369</strain>
    </source>
</reference>
<evidence type="ECO:0000256" key="1">
    <source>
        <dbReference type="ARBA" id="ARBA00006914"/>
    </source>
</evidence>
<gene>
    <name evidence="6" type="ORF">I8752_29640</name>
</gene>
<feature type="region of interest" description="Disordered" evidence="4">
    <location>
        <begin position="1"/>
        <end position="40"/>
    </location>
</feature>
<dbReference type="EMBL" id="JAECZA010000253">
    <property type="protein sequence ID" value="MBH8577072.1"/>
    <property type="molecule type" value="Genomic_DNA"/>
</dbReference>
<dbReference type="InterPro" id="IPR027417">
    <property type="entry name" value="P-loop_NTPase"/>
</dbReference>
<accession>A0A8J7LGI1</accession>
<dbReference type="PANTHER" id="PTHR23073">
    <property type="entry name" value="26S PROTEASOME REGULATORY SUBUNIT"/>
    <property type="match status" value="1"/>
</dbReference>
<dbReference type="CDD" id="cd19481">
    <property type="entry name" value="RecA-like_protease"/>
    <property type="match status" value="1"/>
</dbReference>
<dbReference type="SUPFAM" id="SSF52540">
    <property type="entry name" value="P-loop containing nucleoside triphosphate hydrolases"/>
    <property type="match status" value="1"/>
</dbReference>
<keyword evidence="3 6" id="KW-0067">ATP-binding</keyword>
<feature type="domain" description="AAA+ ATPase" evidence="5">
    <location>
        <begin position="96"/>
        <end position="229"/>
    </location>
</feature>
<protein>
    <submittedName>
        <fullName evidence="6">ATP-binding protein</fullName>
    </submittedName>
</protein>
<dbReference type="Gene3D" id="3.40.50.300">
    <property type="entry name" value="P-loop containing nucleotide triphosphate hydrolases"/>
    <property type="match status" value="1"/>
</dbReference>
<organism evidence="6 7">
    <name type="scientific">Dendronalium phyllosphericum CENA369</name>
    <dbReference type="NCBI Taxonomy" id="1725256"/>
    <lineage>
        <taxon>Bacteria</taxon>
        <taxon>Bacillati</taxon>
        <taxon>Cyanobacteriota</taxon>
        <taxon>Cyanophyceae</taxon>
        <taxon>Nostocales</taxon>
        <taxon>Nostocaceae</taxon>
        <taxon>Dendronalium</taxon>
        <taxon>Dendronalium phyllosphericum</taxon>
    </lineage>
</organism>
<proteinExistence type="inferred from homology"/>
<dbReference type="RefSeq" id="WP_214435788.1">
    <property type="nucleotide sequence ID" value="NZ_CAWPUQ010000183.1"/>
</dbReference>
<dbReference type="GO" id="GO:0016887">
    <property type="term" value="F:ATP hydrolysis activity"/>
    <property type="evidence" value="ECO:0007669"/>
    <property type="project" value="InterPro"/>
</dbReference>
<keyword evidence="2" id="KW-0547">Nucleotide-binding</keyword>
<dbReference type="Gene3D" id="1.10.8.60">
    <property type="match status" value="1"/>
</dbReference>
<dbReference type="SMART" id="SM00382">
    <property type="entry name" value="AAA"/>
    <property type="match status" value="1"/>
</dbReference>
<comment type="caution">
    <text evidence="6">The sequence shown here is derived from an EMBL/GenBank/DDBJ whole genome shotgun (WGS) entry which is preliminary data.</text>
</comment>
<dbReference type="Proteomes" id="UP000662314">
    <property type="component" value="Unassembled WGS sequence"/>
</dbReference>
<feature type="compositionally biased region" description="Basic and acidic residues" evidence="4">
    <location>
        <begin position="12"/>
        <end position="40"/>
    </location>
</feature>
<comment type="similarity">
    <text evidence="1">Belongs to the AAA ATPase family.</text>
</comment>
<evidence type="ECO:0000256" key="4">
    <source>
        <dbReference type="SAM" id="MobiDB-lite"/>
    </source>
</evidence>
<evidence type="ECO:0000256" key="3">
    <source>
        <dbReference type="ARBA" id="ARBA00022840"/>
    </source>
</evidence>
<dbReference type="InterPro" id="IPR050221">
    <property type="entry name" value="26S_Proteasome_ATPase"/>
</dbReference>
<dbReference type="Pfam" id="PF00004">
    <property type="entry name" value="AAA"/>
    <property type="match status" value="1"/>
</dbReference>
<name>A0A8J7LGI1_9NOST</name>